<dbReference type="RefSeq" id="WP_138078082.1">
    <property type="nucleotide sequence ID" value="NZ_VAJM01000005.1"/>
</dbReference>
<dbReference type="InterPro" id="IPR008972">
    <property type="entry name" value="Cupredoxin"/>
</dbReference>
<comment type="caution">
    <text evidence="3">The sequence shown here is derived from an EMBL/GenBank/DDBJ whole genome shotgun (WGS) entry which is preliminary data.</text>
</comment>
<evidence type="ECO:0000259" key="2">
    <source>
        <dbReference type="Pfam" id="PF18962"/>
    </source>
</evidence>
<dbReference type="Pfam" id="PF18962">
    <property type="entry name" value="Por_Secre_tail"/>
    <property type="match status" value="1"/>
</dbReference>
<dbReference type="InterPro" id="IPR026444">
    <property type="entry name" value="Secre_tail"/>
</dbReference>
<dbReference type="AlphaFoldDB" id="A0A5R8WPH1"/>
<name>A0A5R8WPH1_9BACT</name>
<keyword evidence="1" id="KW-0732">Signal</keyword>
<evidence type="ECO:0000313" key="4">
    <source>
        <dbReference type="Proteomes" id="UP000305517"/>
    </source>
</evidence>
<feature type="domain" description="Secretion system C-terminal sorting" evidence="2">
    <location>
        <begin position="130"/>
        <end position="206"/>
    </location>
</feature>
<dbReference type="Gene3D" id="2.60.40.420">
    <property type="entry name" value="Cupredoxins - blue copper proteins"/>
    <property type="match status" value="1"/>
</dbReference>
<reference evidence="3 4" key="1">
    <citation type="submission" date="2019-05" db="EMBL/GenBank/DDBJ databases">
        <title>Hymenobacter edaphi sp. nov., isolated from abandoned arsenic-contaminated farmland soil.</title>
        <authorList>
            <person name="Nie L."/>
        </authorList>
    </citation>
    <scope>NUCLEOTIDE SEQUENCE [LARGE SCALE GENOMIC DNA]</scope>
    <source>
        <strain evidence="3 4">1-3-3-8</strain>
    </source>
</reference>
<accession>A0A5R8WPH1</accession>
<dbReference type="Proteomes" id="UP000305517">
    <property type="component" value="Unassembled WGS sequence"/>
</dbReference>
<dbReference type="OrthoDB" id="9816167at2"/>
<evidence type="ECO:0000313" key="3">
    <source>
        <dbReference type="EMBL" id="TLM92226.1"/>
    </source>
</evidence>
<protein>
    <submittedName>
        <fullName evidence="3">T9SS type A sorting domain-containing protein</fullName>
    </submittedName>
</protein>
<dbReference type="EMBL" id="VAJM01000005">
    <property type="protein sequence ID" value="TLM92226.1"/>
    <property type="molecule type" value="Genomic_DNA"/>
</dbReference>
<feature type="signal peptide" evidence="1">
    <location>
        <begin position="1"/>
        <end position="23"/>
    </location>
</feature>
<keyword evidence="4" id="KW-1185">Reference proteome</keyword>
<gene>
    <name evidence="3" type="ORF">FDY95_12360</name>
</gene>
<dbReference type="SUPFAM" id="SSF49503">
    <property type="entry name" value="Cupredoxins"/>
    <property type="match status" value="1"/>
</dbReference>
<dbReference type="NCBIfam" id="TIGR04183">
    <property type="entry name" value="Por_Secre_tail"/>
    <property type="match status" value="1"/>
</dbReference>
<proteinExistence type="predicted"/>
<evidence type="ECO:0000256" key="1">
    <source>
        <dbReference type="SAM" id="SignalP"/>
    </source>
</evidence>
<sequence>MKIFTRLFAATGLLLLQQASAWAATFVVQVRNNDYSPQVVDVAPGDVVRFQWIEGTHPTVSDSSPAAFGAFTPSASVPTTDVRISALGTYDYHCTAHGAAGRIGMWGSIRVNSATPVQEAAKQAAALLNVYPNPVRGGEATLTMSELKVGQAYRLRITNIIGREVQSVVLRPETVTNGQLINFSALPAGLYICSVLSNDKVLATKRVTVQN</sequence>
<organism evidence="3 4">
    <name type="scientific">Hymenobacter jeollabukensis</name>
    <dbReference type="NCBI Taxonomy" id="2025313"/>
    <lineage>
        <taxon>Bacteria</taxon>
        <taxon>Pseudomonadati</taxon>
        <taxon>Bacteroidota</taxon>
        <taxon>Cytophagia</taxon>
        <taxon>Cytophagales</taxon>
        <taxon>Hymenobacteraceae</taxon>
        <taxon>Hymenobacter</taxon>
    </lineage>
</organism>
<feature type="chain" id="PRO_5024451658" evidence="1">
    <location>
        <begin position="24"/>
        <end position="211"/>
    </location>
</feature>